<accession>K2LII4</accession>
<feature type="transmembrane region" description="Helical" evidence="5">
    <location>
        <begin position="6"/>
        <end position="26"/>
    </location>
</feature>
<feature type="transmembrane region" description="Helical" evidence="5">
    <location>
        <begin position="132"/>
        <end position="152"/>
    </location>
</feature>
<dbReference type="InterPro" id="IPR002657">
    <property type="entry name" value="BilAc:Na_symport/Acr3"/>
</dbReference>
<dbReference type="PANTHER" id="PTHR10361:SF24">
    <property type="entry name" value="P3 PROTEIN"/>
    <property type="match status" value="1"/>
</dbReference>
<evidence type="ECO:0000313" key="6">
    <source>
        <dbReference type="EMBL" id="EKF17554.1"/>
    </source>
</evidence>
<dbReference type="GO" id="GO:0016020">
    <property type="term" value="C:membrane"/>
    <property type="evidence" value="ECO:0007669"/>
    <property type="project" value="UniProtKB-SubCell"/>
</dbReference>
<comment type="caution">
    <text evidence="6">The sequence shown here is derived from an EMBL/GenBank/DDBJ whole genome shotgun (WGS) entry which is preliminary data.</text>
</comment>
<dbReference type="PANTHER" id="PTHR10361">
    <property type="entry name" value="SODIUM-BILE ACID COTRANSPORTER"/>
    <property type="match status" value="1"/>
</dbReference>
<feature type="transmembrane region" description="Helical" evidence="5">
    <location>
        <begin position="38"/>
        <end position="61"/>
    </location>
</feature>
<proteinExistence type="predicted"/>
<feature type="transmembrane region" description="Helical" evidence="5">
    <location>
        <begin position="262"/>
        <end position="282"/>
    </location>
</feature>
<dbReference type="RefSeq" id="WP_008598414.1">
    <property type="nucleotide sequence ID" value="NZ_AMRM01000022.1"/>
</dbReference>
<gene>
    <name evidence="6" type="ORF">NA2_17464</name>
</gene>
<name>K2LII4_9HYPH</name>
<organism evidence="6 7">
    <name type="scientific">Nitratireductor pacificus pht-3B</name>
    <dbReference type="NCBI Taxonomy" id="391937"/>
    <lineage>
        <taxon>Bacteria</taxon>
        <taxon>Pseudomonadati</taxon>
        <taxon>Pseudomonadota</taxon>
        <taxon>Alphaproteobacteria</taxon>
        <taxon>Hyphomicrobiales</taxon>
        <taxon>Phyllobacteriaceae</taxon>
        <taxon>Nitratireductor</taxon>
    </lineage>
</organism>
<keyword evidence="7" id="KW-1185">Reference proteome</keyword>
<feature type="transmembrane region" description="Helical" evidence="5">
    <location>
        <begin position="100"/>
        <end position="126"/>
    </location>
</feature>
<keyword evidence="4 5" id="KW-0472">Membrane</keyword>
<evidence type="ECO:0000256" key="1">
    <source>
        <dbReference type="ARBA" id="ARBA00004141"/>
    </source>
</evidence>
<keyword evidence="3 5" id="KW-1133">Transmembrane helix</keyword>
<keyword evidence="2 5" id="KW-0812">Transmembrane</keyword>
<evidence type="ECO:0000256" key="5">
    <source>
        <dbReference type="SAM" id="Phobius"/>
    </source>
</evidence>
<dbReference type="InterPro" id="IPR038770">
    <property type="entry name" value="Na+/solute_symporter_sf"/>
</dbReference>
<evidence type="ECO:0000313" key="7">
    <source>
        <dbReference type="Proteomes" id="UP000006786"/>
    </source>
</evidence>
<dbReference type="STRING" id="391937.NA2_17464"/>
<feature type="transmembrane region" description="Helical" evidence="5">
    <location>
        <begin position="231"/>
        <end position="250"/>
    </location>
</feature>
<dbReference type="OrthoDB" id="9806785at2"/>
<dbReference type="Pfam" id="PF01758">
    <property type="entry name" value="SBF"/>
    <property type="match status" value="1"/>
</dbReference>
<dbReference type="Gene3D" id="1.20.1530.20">
    <property type="match status" value="1"/>
</dbReference>
<feature type="transmembrane region" description="Helical" evidence="5">
    <location>
        <begin position="200"/>
        <end position="219"/>
    </location>
</feature>
<dbReference type="EMBL" id="AMRM01000022">
    <property type="protein sequence ID" value="EKF17554.1"/>
    <property type="molecule type" value="Genomic_DNA"/>
</dbReference>
<dbReference type="eggNOG" id="COG0385">
    <property type="taxonomic scope" value="Bacteria"/>
</dbReference>
<dbReference type="InterPro" id="IPR004710">
    <property type="entry name" value="Bilac:Na_transpt"/>
</dbReference>
<feature type="transmembrane region" description="Helical" evidence="5">
    <location>
        <begin position="67"/>
        <end position="88"/>
    </location>
</feature>
<dbReference type="PATRIC" id="fig|391937.3.peg.3591"/>
<protein>
    <submittedName>
        <fullName evidence="6">Bile acid/Na+ symporter family protein</fullName>
    </submittedName>
</protein>
<dbReference type="Proteomes" id="UP000006786">
    <property type="component" value="Unassembled WGS sequence"/>
</dbReference>
<evidence type="ECO:0000256" key="3">
    <source>
        <dbReference type="ARBA" id="ARBA00022989"/>
    </source>
</evidence>
<evidence type="ECO:0000256" key="4">
    <source>
        <dbReference type="ARBA" id="ARBA00023136"/>
    </source>
</evidence>
<dbReference type="AlphaFoldDB" id="K2LII4"/>
<evidence type="ECO:0000256" key="2">
    <source>
        <dbReference type="ARBA" id="ARBA00022692"/>
    </source>
</evidence>
<sequence>MDAGFAINVGLPATLVIIMLGLGLSLRVENFLQVIARPWPLIVGLCCQLLLLPAVCFAILSVSDLPVSIAVGMMLLAASPGGTTAALYTHLARGDVALSLTFAAATSVLALLSLPLIANLSLAHFVGEERAVGLQITQVLQIFAIALVPAITGAMIRSRRPALAQRLDGPVKLLASLFLILVIVFALVSHWGLLLQWGPAIGATVLIFNLLSLALGYAVPKLIGIARPQAIALAFSISIHNAALVITVALSEFMLNEPEMAIPSGLYGVLAYLTSAAFVWLLNRRPVPASN</sequence>
<comment type="subcellular location">
    <subcellularLocation>
        <location evidence="1">Membrane</location>
        <topology evidence="1">Multi-pass membrane protein</topology>
    </subcellularLocation>
</comment>
<reference evidence="6 7" key="1">
    <citation type="journal article" date="2012" name="J. Bacteriol.">
        <title>Genome Sequence of Nitratireductor pacificus Type Strain pht-3B.</title>
        <authorList>
            <person name="Lai Q."/>
            <person name="Li G."/>
            <person name="Shao Z."/>
        </authorList>
    </citation>
    <scope>NUCLEOTIDE SEQUENCE [LARGE SCALE GENOMIC DNA]</scope>
    <source>
        <strain evidence="7">pht-3B</strain>
    </source>
</reference>
<feature type="transmembrane region" description="Helical" evidence="5">
    <location>
        <begin position="173"/>
        <end position="194"/>
    </location>
</feature>